<keyword evidence="4 7" id="KW-0808">Transferase</keyword>
<gene>
    <name evidence="7" type="ORF">BST25_10340</name>
</gene>
<comment type="caution">
    <text evidence="7">The sequence shown here is derived from an EMBL/GenBank/DDBJ whole genome shotgun (WGS) entry which is preliminary data.</text>
</comment>
<dbReference type="AlphaFoldDB" id="A0A1X0DPW3"/>
<dbReference type="Gene3D" id="3.40.50.150">
    <property type="entry name" value="Vaccinia Virus protein VP39"/>
    <property type="match status" value="1"/>
</dbReference>
<evidence type="ECO:0000256" key="4">
    <source>
        <dbReference type="ARBA" id="ARBA00022679"/>
    </source>
</evidence>
<dbReference type="NCBIfam" id="TIGR00027">
    <property type="entry name" value="mthyl_TIGR00027"/>
    <property type="match status" value="1"/>
</dbReference>
<keyword evidence="5 6" id="KW-0949">S-adenosyl-L-methionine</keyword>
<dbReference type="RefSeq" id="WP_083073922.1">
    <property type="nucleotide sequence ID" value="NZ_AP022615.1"/>
</dbReference>
<dbReference type="PANTHER" id="PTHR43619:SF2">
    <property type="entry name" value="S-ADENOSYL-L-METHIONINE-DEPENDENT METHYLTRANSFERASES SUPERFAMILY PROTEIN"/>
    <property type="match status" value="1"/>
</dbReference>
<dbReference type="InterPro" id="IPR029063">
    <property type="entry name" value="SAM-dependent_MTases_sf"/>
</dbReference>
<dbReference type="SUPFAM" id="SSF53335">
    <property type="entry name" value="S-adenosyl-L-methionine-dependent methyltransferases"/>
    <property type="match status" value="1"/>
</dbReference>
<evidence type="ECO:0000313" key="7">
    <source>
        <dbReference type="EMBL" id="ORA74189.1"/>
    </source>
</evidence>
<keyword evidence="8" id="KW-1185">Reference proteome</keyword>
<evidence type="ECO:0000256" key="1">
    <source>
        <dbReference type="ARBA" id="ARBA00003907"/>
    </source>
</evidence>
<proteinExistence type="inferred from homology"/>
<comment type="similarity">
    <text evidence="2 6">Belongs to the UPF0677 family.</text>
</comment>
<dbReference type="Pfam" id="PF04072">
    <property type="entry name" value="LCM"/>
    <property type="match status" value="1"/>
</dbReference>
<dbReference type="InterPro" id="IPR007213">
    <property type="entry name" value="Ppm1/Ppm2/Tcmp"/>
</dbReference>
<dbReference type="InterPro" id="IPR011610">
    <property type="entry name" value="SAM_mthyl_Trfase_ML2640-like"/>
</dbReference>
<protein>
    <recommendedName>
        <fullName evidence="6">S-adenosyl-L-methionine-dependent methyltransferase</fullName>
        <ecNumber evidence="6">2.1.1.-</ecNumber>
    </recommendedName>
</protein>
<reference evidence="7 8" key="1">
    <citation type="submission" date="2017-02" db="EMBL/GenBank/DDBJ databases">
        <title>The new phylogeny of genus Mycobacterium.</title>
        <authorList>
            <person name="Tortoli E."/>
            <person name="Trovato A."/>
            <person name="Cirillo D.M."/>
        </authorList>
    </citation>
    <scope>NUCLEOTIDE SEQUENCE [LARGE SCALE GENOMIC DNA]</scope>
    <source>
        <strain evidence="7 8">DSM 44471</strain>
    </source>
</reference>
<evidence type="ECO:0000256" key="5">
    <source>
        <dbReference type="ARBA" id="ARBA00022691"/>
    </source>
</evidence>
<comment type="function">
    <text evidence="1 6">Exhibits S-adenosyl-L-methionine-dependent methyltransferase activity.</text>
</comment>
<dbReference type="FunFam" id="3.40.50.150:FF:000152">
    <property type="entry name" value="S-adenosyl-L-methionine-dependent methyltransferase"/>
    <property type="match status" value="1"/>
</dbReference>
<dbReference type="EC" id="2.1.1.-" evidence="6"/>
<name>A0A1X0DPW3_MYCHE</name>
<organism evidence="7 8">
    <name type="scientific">Mycobacterium heidelbergense</name>
    <dbReference type="NCBI Taxonomy" id="53376"/>
    <lineage>
        <taxon>Bacteria</taxon>
        <taxon>Bacillati</taxon>
        <taxon>Actinomycetota</taxon>
        <taxon>Actinomycetes</taxon>
        <taxon>Mycobacteriales</taxon>
        <taxon>Mycobacteriaceae</taxon>
        <taxon>Mycobacterium</taxon>
        <taxon>Mycobacterium simiae complex</taxon>
    </lineage>
</organism>
<keyword evidence="3 6" id="KW-0489">Methyltransferase</keyword>
<dbReference type="STRING" id="53376.BST25_10340"/>
<accession>A0A1X0DPW3</accession>
<dbReference type="EMBL" id="MVHR01000012">
    <property type="protein sequence ID" value="ORA74189.1"/>
    <property type="molecule type" value="Genomic_DNA"/>
</dbReference>
<evidence type="ECO:0000313" key="8">
    <source>
        <dbReference type="Proteomes" id="UP000192566"/>
    </source>
</evidence>
<evidence type="ECO:0000256" key="2">
    <source>
        <dbReference type="ARBA" id="ARBA00008138"/>
    </source>
</evidence>
<evidence type="ECO:0000256" key="3">
    <source>
        <dbReference type="ARBA" id="ARBA00022603"/>
    </source>
</evidence>
<dbReference type="Proteomes" id="UP000192566">
    <property type="component" value="Unassembled WGS sequence"/>
</dbReference>
<sequence>MTSTRYEGDTWDLASSVGVTATMVAAARAVATRADRPLIDDPFAEPLVRAVGVDLLTRLATGEVNPADLNDVHDGAAGSAGAMSRMADNMAVRTKFFDEFFLGATRAGIKQVVILASGLDSRAYRLAWPAGTVVYEVDQPQVIEFKTRTLAELGAAPTAERRVVPVDLRDDWPAALRDAGFDPALPTAWSAEGLLGYLPPEAQDRLLDTITELSAPGSTIATEFVPGIVDFDAERVREMSGSFRDHGVDIDMASLVYAGERNHVVDYLGTKGWDVEGVTRTELFERHGIEVPAPEHDDPLGEIIFISGRLAG</sequence>
<dbReference type="GO" id="GO:0008168">
    <property type="term" value="F:methyltransferase activity"/>
    <property type="evidence" value="ECO:0007669"/>
    <property type="project" value="UniProtKB-UniRule"/>
</dbReference>
<dbReference type="GO" id="GO:0032259">
    <property type="term" value="P:methylation"/>
    <property type="evidence" value="ECO:0007669"/>
    <property type="project" value="UniProtKB-KW"/>
</dbReference>
<dbReference type="PANTHER" id="PTHR43619">
    <property type="entry name" value="S-ADENOSYL-L-METHIONINE-DEPENDENT METHYLTRANSFERASE YKTD-RELATED"/>
    <property type="match status" value="1"/>
</dbReference>
<evidence type="ECO:0000256" key="6">
    <source>
        <dbReference type="RuleBase" id="RU362030"/>
    </source>
</evidence>
<dbReference type="OrthoDB" id="9806164at2"/>